<dbReference type="AlphaFoldDB" id="T1DWQ9"/>
<dbReference type="Pfam" id="PF00534">
    <property type="entry name" value="Glycos_transf_1"/>
    <property type="match status" value="1"/>
</dbReference>
<dbReference type="OrthoDB" id="6286688at2"/>
<evidence type="ECO:0000259" key="1">
    <source>
        <dbReference type="Pfam" id="PF00534"/>
    </source>
</evidence>
<keyword evidence="2" id="KW-0328">Glycosyltransferase</keyword>
<dbReference type="EC" id="2.4.1.-" evidence="2"/>
<dbReference type="Gene3D" id="3.40.50.2000">
    <property type="entry name" value="Glycogen Phosphorylase B"/>
    <property type="match status" value="2"/>
</dbReference>
<dbReference type="STRING" id="1325130.HFN_0862"/>
<accession>T1DWQ9</accession>
<dbReference type="CDD" id="cd03820">
    <property type="entry name" value="GT4_AmsD-like"/>
    <property type="match status" value="1"/>
</dbReference>
<keyword evidence="2" id="KW-0808">Transferase</keyword>
<feature type="domain" description="Glycosyl transferase family 1" evidence="1">
    <location>
        <begin position="174"/>
        <end position="341"/>
    </location>
</feature>
<dbReference type="InterPro" id="IPR001296">
    <property type="entry name" value="Glyco_trans_1"/>
</dbReference>
<dbReference type="eggNOG" id="COG0438">
    <property type="taxonomic scope" value="Bacteria"/>
</dbReference>
<organism evidence="2 3">
    <name type="scientific">Helicobacter fennelliae MRY12-0050</name>
    <dbReference type="NCBI Taxonomy" id="1325130"/>
    <lineage>
        <taxon>Bacteria</taxon>
        <taxon>Pseudomonadati</taxon>
        <taxon>Campylobacterota</taxon>
        <taxon>Epsilonproteobacteria</taxon>
        <taxon>Campylobacterales</taxon>
        <taxon>Helicobacteraceae</taxon>
        <taxon>Helicobacter</taxon>
    </lineage>
</organism>
<dbReference type="RefSeq" id="WP_023949069.1">
    <property type="nucleotide sequence ID" value="NZ_BASD01000025.1"/>
</dbReference>
<name>T1DWQ9_9HELI</name>
<reference evidence="2 3" key="1">
    <citation type="journal article" date="2013" name="Genome Announc.">
        <title>Draft Genome Sequence of Helicobacter fennelliae Strain MRY12-0050, Isolated from a Bacteremia Patient.</title>
        <authorList>
            <person name="Rimbara E."/>
            <person name="Matsui M."/>
            <person name="Mori S."/>
            <person name="Suzuki S."/>
            <person name="Suzuki M."/>
            <person name="Kim H."/>
            <person name="Sekizuka T."/>
            <person name="Kuroda M."/>
            <person name="Shibayama K."/>
        </authorList>
    </citation>
    <scope>NUCLEOTIDE SEQUENCE [LARGE SCALE GENOMIC DNA]</scope>
    <source>
        <strain evidence="2 3">MRY12-0050</strain>
    </source>
</reference>
<dbReference type="Proteomes" id="UP000018143">
    <property type="component" value="Unassembled WGS sequence"/>
</dbReference>
<dbReference type="EMBL" id="BASD01000025">
    <property type="protein sequence ID" value="GAD19622.1"/>
    <property type="molecule type" value="Genomic_DNA"/>
</dbReference>
<dbReference type="SUPFAM" id="SSF53756">
    <property type="entry name" value="UDP-Glycosyltransferase/glycogen phosphorylase"/>
    <property type="match status" value="1"/>
</dbReference>
<keyword evidence="3" id="KW-1185">Reference proteome</keyword>
<protein>
    <submittedName>
        <fullName evidence="2">Alpha-1,4-N-acetylgalactosamine transferase PglH</fullName>
        <ecNumber evidence="2">2.4.1.-</ecNumber>
    </submittedName>
</protein>
<dbReference type="PANTHER" id="PTHR12526">
    <property type="entry name" value="GLYCOSYLTRANSFERASE"/>
    <property type="match status" value="1"/>
</dbReference>
<evidence type="ECO:0000313" key="3">
    <source>
        <dbReference type="Proteomes" id="UP000018143"/>
    </source>
</evidence>
<proteinExistence type="predicted"/>
<sequence>MKSIALTVGDLSITGGAERVVVNLAHAFLELGYNVEIISFFQKNKDFPYQINQKIKITIIHHGSEYELKDRYHGFWRKLYFKNFYKIALSYQIKKHYKHIDTFIVSDWTYTPFFKNKNTYYIKIIHCNFVRYNSRNKYFDTLVVLSSSELNLWKQYHKNVKVIPNFLPSIPSARADSNNKVVLAVGRMDRGDQKGFLRLIDIWNLLAQDTSFTPIFKKWRLYIVGDGELKQEIESKIAVLELSDSIILKPFTKQIEKEYLSASIYALSSHFEGLPMVLLESSAYSLPSVAFDVKSGPSDIIEDLESGFLVTDNDLQGFAERLKLLMSDEALRARFGIKAKQIVQERFGKEIVMKEWKKALQQT</sequence>
<evidence type="ECO:0000313" key="2">
    <source>
        <dbReference type="EMBL" id="GAD19622.1"/>
    </source>
</evidence>
<gene>
    <name evidence="2" type="ORF">HFN_0862</name>
</gene>
<comment type="caution">
    <text evidence="2">The sequence shown here is derived from an EMBL/GenBank/DDBJ whole genome shotgun (WGS) entry which is preliminary data.</text>
</comment>
<dbReference type="GO" id="GO:0016757">
    <property type="term" value="F:glycosyltransferase activity"/>
    <property type="evidence" value="ECO:0007669"/>
    <property type="project" value="UniProtKB-KW"/>
</dbReference>
<dbReference type="PANTHER" id="PTHR12526:SF630">
    <property type="entry name" value="GLYCOSYLTRANSFERASE"/>
    <property type="match status" value="1"/>
</dbReference>